<protein>
    <recommendedName>
        <fullName evidence="2">Anti-sigma factor antagonist</fullName>
    </recommendedName>
</protein>
<dbReference type="AlphaFoldDB" id="A4TX32"/>
<organism evidence="4">
    <name type="scientific">Magnetospirillum gryphiswaldense</name>
    <dbReference type="NCBI Taxonomy" id="55518"/>
    <lineage>
        <taxon>Bacteria</taxon>
        <taxon>Pseudomonadati</taxon>
        <taxon>Pseudomonadota</taxon>
        <taxon>Alphaproteobacteria</taxon>
        <taxon>Rhodospirillales</taxon>
        <taxon>Rhodospirillaceae</taxon>
        <taxon>Magnetospirillum</taxon>
    </lineage>
</organism>
<evidence type="ECO:0000313" key="4">
    <source>
        <dbReference type="EMBL" id="CAM75189.1"/>
    </source>
</evidence>
<gene>
    <name evidence="4" type="ORF">MGR_3671</name>
</gene>
<dbReference type="Pfam" id="PF01740">
    <property type="entry name" value="STAS"/>
    <property type="match status" value="1"/>
</dbReference>
<dbReference type="Gene3D" id="3.30.750.24">
    <property type="entry name" value="STAS domain"/>
    <property type="match status" value="1"/>
</dbReference>
<comment type="similarity">
    <text evidence="1 2">Belongs to the anti-sigma-factor antagonist family.</text>
</comment>
<dbReference type="GO" id="GO:0043856">
    <property type="term" value="F:anti-sigma factor antagonist activity"/>
    <property type="evidence" value="ECO:0007669"/>
    <property type="project" value="InterPro"/>
</dbReference>
<sequence length="108" mass="11773">MKIESREIDGAVVVALSGEVDLQHSPSVRKHLMDLMFERRPVVVDMASVDYIDSSGIASLVEAYQMARKNGTRFILAAISAPAMRVLQLARLDKVFALADTVEAGLQA</sequence>
<reference evidence="4" key="1">
    <citation type="journal article" date="2007" name="J. Bacteriol.">
        <title>Comparative genome analysis of four magnetotactic bacteria reveals a complex set of group-specific genes implicated in magnetosome biomineralization and function.</title>
        <authorList>
            <person name="Richter M."/>
            <person name="Kube M."/>
            <person name="Bazylinski D.A."/>
            <person name="Lombardot T."/>
            <person name="Gloeckner F.O."/>
            <person name="Reinhardt R."/>
            <person name="Schueler D."/>
        </authorList>
    </citation>
    <scope>NUCLEOTIDE SEQUENCE</scope>
    <source>
        <strain evidence="4">MSR-1</strain>
    </source>
</reference>
<dbReference type="InterPro" id="IPR003658">
    <property type="entry name" value="Anti-sigma_ant"/>
</dbReference>
<dbReference type="PROSITE" id="PS50801">
    <property type="entry name" value="STAS"/>
    <property type="match status" value="1"/>
</dbReference>
<dbReference type="InterPro" id="IPR002645">
    <property type="entry name" value="STAS_dom"/>
</dbReference>
<dbReference type="PANTHER" id="PTHR33495">
    <property type="entry name" value="ANTI-SIGMA FACTOR ANTAGONIST TM_1081-RELATED-RELATED"/>
    <property type="match status" value="1"/>
</dbReference>
<proteinExistence type="inferred from homology"/>
<evidence type="ECO:0000256" key="1">
    <source>
        <dbReference type="ARBA" id="ARBA00009013"/>
    </source>
</evidence>
<dbReference type="CDD" id="cd07043">
    <property type="entry name" value="STAS_anti-anti-sigma_factors"/>
    <property type="match status" value="1"/>
</dbReference>
<evidence type="ECO:0000259" key="3">
    <source>
        <dbReference type="PROSITE" id="PS50801"/>
    </source>
</evidence>
<dbReference type="SUPFAM" id="SSF52091">
    <property type="entry name" value="SpoIIaa-like"/>
    <property type="match status" value="1"/>
</dbReference>
<dbReference type="PANTHER" id="PTHR33495:SF2">
    <property type="entry name" value="ANTI-SIGMA FACTOR ANTAGONIST TM_1081-RELATED"/>
    <property type="match status" value="1"/>
</dbReference>
<dbReference type="RefSeq" id="WP_024079971.1">
    <property type="nucleotide sequence ID" value="NZ_CP027527.1"/>
</dbReference>
<dbReference type="EMBL" id="CU459003">
    <property type="protein sequence ID" value="CAM75189.1"/>
    <property type="molecule type" value="Genomic_DNA"/>
</dbReference>
<dbReference type="InterPro" id="IPR036513">
    <property type="entry name" value="STAS_dom_sf"/>
</dbReference>
<accession>A4TX32</accession>
<evidence type="ECO:0000256" key="2">
    <source>
        <dbReference type="RuleBase" id="RU003749"/>
    </source>
</evidence>
<dbReference type="NCBIfam" id="TIGR00377">
    <property type="entry name" value="ant_ant_sig"/>
    <property type="match status" value="1"/>
</dbReference>
<name>A4TX32_9PROT</name>
<feature type="domain" description="STAS" evidence="3">
    <location>
        <begin position="1"/>
        <end position="108"/>
    </location>
</feature>